<keyword evidence="3" id="KW-0731">Sigma factor</keyword>
<dbReference type="GO" id="GO:0016987">
    <property type="term" value="F:sigma factor activity"/>
    <property type="evidence" value="ECO:0007669"/>
    <property type="project" value="UniProtKB-KW"/>
</dbReference>
<protein>
    <submittedName>
        <fullName evidence="7">RNA polymerase, sigma-24 subunit, RpoE</fullName>
    </submittedName>
</protein>
<dbReference type="EMBL" id="FNEM01000004">
    <property type="protein sequence ID" value="SDJ00757.1"/>
    <property type="molecule type" value="Genomic_DNA"/>
</dbReference>
<dbReference type="InterPro" id="IPR007627">
    <property type="entry name" value="RNA_pol_sigma70_r2"/>
</dbReference>
<dbReference type="PANTHER" id="PTHR43133:SF46">
    <property type="entry name" value="RNA POLYMERASE SIGMA-70 FACTOR ECF SUBFAMILY"/>
    <property type="match status" value="1"/>
</dbReference>
<gene>
    <name evidence="7" type="ORF">SAMN04488540_104210</name>
</gene>
<dbReference type="InterPro" id="IPR013249">
    <property type="entry name" value="RNA_pol_sigma70_r4_t2"/>
</dbReference>
<evidence type="ECO:0000256" key="2">
    <source>
        <dbReference type="ARBA" id="ARBA00023015"/>
    </source>
</evidence>
<dbReference type="InterPro" id="IPR036388">
    <property type="entry name" value="WH-like_DNA-bd_sf"/>
</dbReference>
<dbReference type="InterPro" id="IPR013325">
    <property type="entry name" value="RNA_pol_sigma_r2"/>
</dbReference>
<accession>A0A1G8Q7R6</accession>
<name>A0A1G8Q7R6_9GAMM</name>
<dbReference type="SUPFAM" id="SSF88946">
    <property type="entry name" value="Sigma2 domain of RNA polymerase sigma factors"/>
    <property type="match status" value="1"/>
</dbReference>
<dbReference type="Pfam" id="PF08281">
    <property type="entry name" value="Sigma70_r4_2"/>
    <property type="match status" value="1"/>
</dbReference>
<dbReference type="InterPro" id="IPR039425">
    <property type="entry name" value="RNA_pol_sigma-70-like"/>
</dbReference>
<evidence type="ECO:0000256" key="4">
    <source>
        <dbReference type="ARBA" id="ARBA00023163"/>
    </source>
</evidence>
<proteinExistence type="inferred from homology"/>
<evidence type="ECO:0000259" key="6">
    <source>
        <dbReference type="Pfam" id="PF08281"/>
    </source>
</evidence>
<feature type="domain" description="RNA polymerase sigma factor 70 region 4 type 2" evidence="6">
    <location>
        <begin position="119"/>
        <end position="171"/>
    </location>
</feature>
<dbReference type="InterPro" id="IPR014284">
    <property type="entry name" value="RNA_pol_sigma-70_dom"/>
</dbReference>
<dbReference type="AlphaFoldDB" id="A0A1G8Q7R6"/>
<dbReference type="Proteomes" id="UP000199527">
    <property type="component" value="Unassembled WGS sequence"/>
</dbReference>
<sequence>MNQAAPPLDAATDSLNQDVRLAQQGDKRAFARLYRQLSPRVYALCLRLSGRVTCAEEATQEVFIRLWQKLPQYRFEARFTTWLHRLTLNHTLNYLKAQPQLTELTQADQESHQEMESLNLVDRLLPRLPARARQVFVLHAIEGYRHHEVAELLEIKPGTSKAQYHRARQLLQEMLS</sequence>
<evidence type="ECO:0000259" key="5">
    <source>
        <dbReference type="Pfam" id="PF04542"/>
    </source>
</evidence>
<organism evidence="7 8">
    <name type="scientific">Ferrimonas sediminum</name>
    <dbReference type="NCBI Taxonomy" id="718193"/>
    <lineage>
        <taxon>Bacteria</taxon>
        <taxon>Pseudomonadati</taxon>
        <taxon>Pseudomonadota</taxon>
        <taxon>Gammaproteobacteria</taxon>
        <taxon>Alteromonadales</taxon>
        <taxon>Ferrimonadaceae</taxon>
        <taxon>Ferrimonas</taxon>
    </lineage>
</organism>
<dbReference type="GO" id="GO:0003677">
    <property type="term" value="F:DNA binding"/>
    <property type="evidence" value="ECO:0007669"/>
    <property type="project" value="InterPro"/>
</dbReference>
<evidence type="ECO:0000256" key="1">
    <source>
        <dbReference type="ARBA" id="ARBA00010641"/>
    </source>
</evidence>
<evidence type="ECO:0000313" key="7">
    <source>
        <dbReference type="EMBL" id="SDJ00757.1"/>
    </source>
</evidence>
<dbReference type="NCBIfam" id="TIGR02937">
    <property type="entry name" value="sigma70-ECF"/>
    <property type="match status" value="1"/>
</dbReference>
<keyword evidence="8" id="KW-1185">Reference proteome</keyword>
<dbReference type="Pfam" id="PF04542">
    <property type="entry name" value="Sigma70_r2"/>
    <property type="match status" value="1"/>
</dbReference>
<dbReference type="PANTHER" id="PTHR43133">
    <property type="entry name" value="RNA POLYMERASE ECF-TYPE SIGMA FACTO"/>
    <property type="match status" value="1"/>
</dbReference>
<dbReference type="InterPro" id="IPR013324">
    <property type="entry name" value="RNA_pol_sigma_r3/r4-like"/>
</dbReference>
<dbReference type="SUPFAM" id="SSF88659">
    <property type="entry name" value="Sigma3 and sigma4 domains of RNA polymerase sigma factors"/>
    <property type="match status" value="1"/>
</dbReference>
<feature type="domain" description="RNA polymerase sigma-70 region 2" evidence="5">
    <location>
        <begin position="33"/>
        <end position="98"/>
    </location>
</feature>
<dbReference type="OrthoDB" id="9780326at2"/>
<comment type="similarity">
    <text evidence="1">Belongs to the sigma-70 factor family. ECF subfamily.</text>
</comment>
<keyword evidence="4" id="KW-0804">Transcription</keyword>
<dbReference type="Gene3D" id="1.10.1740.10">
    <property type="match status" value="1"/>
</dbReference>
<dbReference type="RefSeq" id="WP_090364036.1">
    <property type="nucleotide sequence ID" value="NZ_FNEM01000004.1"/>
</dbReference>
<reference evidence="8" key="1">
    <citation type="submission" date="2016-10" db="EMBL/GenBank/DDBJ databases">
        <authorList>
            <person name="Varghese N."/>
            <person name="Submissions S."/>
        </authorList>
    </citation>
    <scope>NUCLEOTIDE SEQUENCE [LARGE SCALE GENOMIC DNA]</scope>
    <source>
        <strain evidence="8">DSM 23317</strain>
    </source>
</reference>
<dbReference type="GO" id="GO:0006352">
    <property type="term" value="P:DNA-templated transcription initiation"/>
    <property type="evidence" value="ECO:0007669"/>
    <property type="project" value="InterPro"/>
</dbReference>
<keyword evidence="2" id="KW-0805">Transcription regulation</keyword>
<dbReference type="Gene3D" id="1.10.10.10">
    <property type="entry name" value="Winged helix-like DNA-binding domain superfamily/Winged helix DNA-binding domain"/>
    <property type="match status" value="1"/>
</dbReference>
<evidence type="ECO:0000313" key="8">
    <source>
        <dbReference type="Proteomes" id="UP000199527"/>
    </source>
</evidence>
<evidence type="ECO:0000256" key="3">
    <source>
        <dbReference type="ARBA" id="ARBA00023082"/>
    </source>
</evidence>